<dbReference type="InterPro" id="IPR023362">
    <property type="entry name" value="PH-BEACH_dom"/>
</dbReference>
<dbReference type="Gene3D" id="2.130.10.10">
    <property type="entry name" value="YVTN repeat-like/Quinoprotein amine dehydrogenase"/>
    <property type="match status" value="1"/>
</dbReference>
<dbReference type="CDD" id="cd06071">
    <property type="entry name" value="Beach"/>
    <property type="match status" value="1"/>
</dbReference>
<feature type="domain" description="BEACH-type PH" evidence="12">
    <location>
        <begin position="2012"/>
        <end position="2120"/>
    </location>
</feature>
<reference evidence="13" key="1">
    <citation type="submission" date="2019-03" db="UniProtKB">
        <authorList>
            <consortium name="Ensembl"/>
        </authorList>
    </citation>
    <scope>IDENTIFICATION</scope>
</reference>
<dbReference type="GO" id="GO:0019901">
    <property type="term" value="F:protein kinase binding"/>
    <property type="evidence" value="ECO:0007669"/>
    <property type="project" value="TreeGrafter"/>
</dbReference>
<evidence type="ECO:0000256" key="9">
    <source>
        <dbReference type="ARBA" id="ARBA00080802"/>
    </source>
</evidence>
<dbReference type="GO" id="GO:0016020">
    <property type="term" value="C:membrane"/>
    <property type="evidence" value="ECO:0007669"/>
    <property type="project" value="UniProtKB-SubCell"/>
</dbReference>
<dbReference type="Gene3D" id="1.10.1540.10">
    <property type="entry name" value="BEACH domain"/>
    <property type="match status" value="1"/>
</dbReference>
<dbReference type="InterPro" id="IPR046851">
    <property type="entry name" value="NBCH_WD40"/>
</dbReference>
<dbReference type="InterPro" id="IPR013320">
    <property type="entry name" value="ConA-like_dom_sf"/>
</dbReference>
<dbReference type="CDD" id="cd01201">
    <property type="entry name" value="PH_BEACH"/>
    <property type="match status" value="1"/>
</dbReference>
<dbReference type="SMART" id="SM01026">
    <property type="entry name" value="Beach"/>
    <property type="match status" value="1"/>
</dbReference>
<accession>A0A452VHV3</accession>
<evidence type="ECO:0000256" key="7">
    <source>
        <dbReference type="ARBA" id="ARBA00065599"/>
    </source>
</evidence>
<evidence type="ECO:0000256" key="3">
    <source>
        <dbReference type="ARBA" id="ARBA00022553"/>
    </source>
</evidence>
<dbReference type="GeneTree" id="ENSGT00940000154934"/>
<dbReference type="PANTHER" id="PTHR13743">
    <property type="entry name" value="BEIGE/BEACH-RELATED"/>
    <property type="match status" value="1"/>
</dbReference>
<dbReference type="InterPro" id="IPR015943">
    <property type="entry name" value="WD40/YVTN_repeat-like_dom_sf"/>
</dbReference>
<evidence type="ECO:0000259" key="11">
    <source>
        <dbReference type="PROSITE" id="PS50197"/>
    </source>
</evidence>
<feature type="region of interest" description="Disordered" evidence="10">
    <location>
        <begin position="1607"/>
        <end position="1626"/>
    </location>
</feature>
<dbReference type="FunFam" id="1.10.1540.10:FF:000001">
    <property type="entry name" value="neurobeachin isoform X1"/>
    <property type="match status" value="1"/>
</dbReference>
<dbReference type="SUPFAM" id="SSF81837">
    <property type="entry name" value="BEACH domain"/>
    <property type="match status" value="1"/>
</dbReference>
<dbReference type="InterPro" id="IPR016024">
    <property type="entry name" value="ARM-type_fold"/>
</dbReference>
<name>A0A452VHV3_URSMA</name>
<evidence type="ECO:0000256" key="5">
    <source>
        <dbReference type="ARBA" id="ARBA00022737"/>
    </source>
</evidence>
<dbReference type="InterPro" id="IPR031570">
    <property type="entry name" value="NBEA/BDCP_DUF4704"/>
</dbReference>
<feature type="region of interest" description="Disordered" evidence="10">
    <location>
        <begin position="1204"/>
        <end position="1245"/>
    </location>
</feature>
<dbReference type="SUPFAM" id="SSF50729">
    <property type="entry name" value="PH domain-like"/>
    <property type="match status" value="1"/>
</dbReference>
<evidence type="ECO:0000259" key="12">
    <source>
        <dbReference type="PROSITE" id="PS51783"/>
    </source>
</evidence>
<dbReference type="Pfam" id="PF14844">
    <property type="entry name" value="PH_BEACH"/>
    <property type="match status" value="1"/>
</dbReference>
<keyword evidence="5" id="KW-0677">Repeat</keyword>
<dbReference type="InterPro" id="IPR050865">
    <property type="entry name" value="BEACH_Domain"/>
</dbReference>
<dbReference type="Pfam" id="PF20425">
    <property type="entry name" value="Neurobeachin"/>
    <property type="match status" value="1"/>
</dbReference>
<dbReference type="Pfam" id="PF15787">
    <property type="entry name" value="DUF4704"/>
    <property type="match status" value="1"/>
</dbReference>
<feature type="domain" description="BEACH" evidence="11">
    <location>
        <begin position="2139"/>
        <end position="2428"/>
    </location>
</feature>
<dbReference type="InterPro" id="IPR011993">
    <property type="entry name" value="PH-like_dom_sf"/>
</dbReference>
<dbReference type="Pfam" id="PF20426">
    <property type="entry name" value="NBCH_WD40"/>
    <property type="match status" value="1"/>
</dbReference>
<evidence type="ECO:0000256" key="2">
    <source>
        <dbReference type="ARBA" id="ARBA00008498"/>
    </source>
</evidence>
<dbReference type="InterPro" id="IPR001680">
    <property type="entry name" value="WD40_rpt"/>
</dbReference>
<evidence type="ECO:0000256" key="6">
    <source>
        <dbReference type="ARBA" id="ARBA00023136"/>
    </source>
</evidence>
<dbReference type="PROSITE" id="PS50197">
    <property type="entry name" value="BEACH"/>
    <property type="match status" value="1"/>
</dbReference>
<feature type="compositionally biased region" description="Polar residues" evidence="10">
    <location>
        <begin position="939"/>
        <end position="952"/>
    </location>
</feature>
<feature type="region of interest" description="Disordered" evidence="10">
    <location>
        <begin position="1708"/>
        <end position="1727"/>
    </location>
</feature>
<proteinExistence type="inferred from homology"/>
<dbReference type="InterPro" id="IPR036322">
    <property type="entry name" value="WD40_repeat_dom_sf"/>
</dbReference>
<dbReference type="InterPro" id="IPR046852">
    <property type="entry name" value="Neurobeachin_a-sol"/>
</dbReference>
<dbReference type="FunFam" id="2.30.29.30:FF:000059">
    <property type="entry name" value="neurobeachin isoform X1"/>
    <property type="match status" value="1"/>
</dbReference>
<feature type="compositionally biased region" description="Basic and acidic residues" evidence="10">
    <location>
        <begin position="1222"/>
        <end position="1238"/>
    </location>
</feature>
<keyword evidence="3" id="KW-0597">Phosphoprotein</keyword>
<comment type="similarity">
    <text evidence="2">Belongs to the WD repeat neurobeachin family.</text>
</comment>
<evidence type="ECO:0000256" key="1">
    <source>
        <dbReference type="ARBA" id="ARBA00004170"/>
    </source>
</evidence>
<dbReference type="InterPro" id="IPR010508">
    <property type="entry name" value="NBEA-like_DUF1088"/>
</dbReference>
<dbReference type="Pfam" id="PF02138">
    <property type="entry name" value="Beach"/>
    <property type="match status" value="1"/>
</dbReference>
<dbReference type="Gene3D" id="2.30.29.30">
    <property type="entry name" value="Pleckstrin-homology domain (PH domain)/Phosphotyrosine-binding domain (PTB)"/>
    <property type="match status" value="1"/>
</dbReference>
<comment type="subcellular location">
    <subcellularLocation>
        <location evidence="1">Membrane</location>
        <topology evidence="1">Peripheral membrane protein</topology>
    </subcellularLocation>
</comment>
<dbReference type="SMART" id="SM00320">
    <property type="entry name" value="WD40"/>
    <property type="match status" value="5"/>
</dbReference>
<feature type="region of interest" description="Disordered" evidence="10">
    <location>
        <begin position="1525"/>
        <end position="1573"/>
    </location>
</feature>
<dbReference type="Gene3D" id="2.60.120.200">
    <property type="match status" value="1"/>
</dbReference>
<evidence type="ECO:0000313" key="13">
    <source>
        <dbReference type="Ensembl" id="ENSUMAP00000033246"/>
    </source>
</evidence>
<dbReference type="SUPFAM" id="SSF48371">
    <property type="entry name" value="ARM repeat"/>
    <property type="match status" value="1"/>
</dbReference>
<dbReference type="InterPro" id="IPR036372">
    <property type="entry name" value="BEACH_dom_sf"/>
</dbReference>
<comment type="subunit">
    <text evidence="7">Interacts with RII subunit of PKA.</text>
</comment>
<dbReference type="GO" id="GO:0005829">
    <property type="term" value="C:cytosol"/>
    <property type="evidence" value="ECO:0007669"/>
    <property type="project" value="TreeGrafter"/>
</dbReference>
<dbReference type="InterPro" id="IPR000409">
    <property type="entry name" value="BEACH_dom"/>
</dbReference>
<dbReference type="SUPFAM" id="SSF50978">
    <property type="entry name" value="WD40 repeat-like"/>
    <property type="match status" value="1"/>
</dbReference>
<dbReference type="GO" id="GO:0008104">
    <property type="term" value="P:intracellular protein localization"/>
    <property type="evidence" value="ECO:0007669"/>
    <property type="project" value="TreeGrafter"/>
</dbReference>
<dbReference type="Pfam" id="PF13385">
    <property type="entry name" value="Laminin_G_3"/>
    <property type="match status" value="1"/>
</dbReference>
<protein>
    <recommendedName>
        <fullName evidence="8">Neurobeachin</fullName>
    </recommendedName>
    <alternativeName>
        <fullName evidence="9">Lysosomal-trafficking regulator 2</fullName>
    </alternativeName>
</protein>
<dbReference type="PROSITE" id="PS51783">
    <property type="entry name" value="PH_BEACH"/>
    <property type="match status" value="1"/>
</dbReference>
<keyword evidence="4" id="KW-0853">WD repeat</keyword>
<dbReference type="FunFam" id="2.130.10.10:FF:000036">
    <property type="entry name" value="Neurobeachin isoform A"/>
    <property type="match status" value="1"/>
</dbReference>
<dbReference type="PANTHER" id="PTHR13743:SF62">
    <property type="entry name" value="NEUROBEACHIN"/>
    <property type="match status" value="1"/>
</dbReference>
<sequence length="2801" mass="314484">MGELRGASGSGSVVLPAGMINPSVPIRNIRMKFAVLIGLIQVGEVSNRDIVETVLNLLVGGEFDLEMNFIIQDAESITCMTELLEHCDVTCQAEIWSMFTAILRKSVRNLQTSTEVGLIEQVLLKMSAVDDMIADLLVDMLGVLASYSITVKELKLLFSMLRGESGIWPRHAVKLLSVLNQMPQRHGPDTFFNFPGCSAAAIALPPIAKWPYQNGFTLNTWFRMDPLNNINVDKDKPYLYCFRTSKGVGYSAHFVGNCLIVTSLKSKGKGFQHCVKYDFQPRKWYMISIVHIYNRWRNSEIRCYVNGQLVSYGDMAWHVNTNDSYDKCFLGSSETADANRVFCGQLGAVYVFSEALNPAQIFAIHQLGPGYKSTFKFKSESDIHLAEHHKQVLYDGKLASSIAFTYNAKATDAQLCLESSPKENASIFVHSPHALMLQDVKAIVTHSIHSAIHSIGGIQVLFPLFAQLDNRQLNDSQVETTVCATLLAFRVELLKSSVAMQEQMLGGKGFLVIGYLLEKSSRVHITRAVLEQFLSFAKYLDGLSHGAPLLKQLCDHILFNPAIWIHTPAKVQLSLYTYLSAEFIGTATIYTTIRRVGTVLQLMHTLKYYYWVINPADSSGITPKGLDGPRPSQKEIISLRAFMLLFLKQLILKDRGVKEDELQSILNYLLTMHEDENIHDVLQLLVALMSEHPASMIPAFDQRNGIRVIYKLLASKSESIWVQALKVLGYFLKHLGHKRKVEIMHTHSLFTLLGERLMLHTNTVTVTTYNTLYEILTEQVCTQVVHKPHPEPDSTVKIQNPMILKVVATLLKNSTPSGELMEVRRLFLSDMIKLFSNSRENRRCLLQCSVWQDWMFSLGYINPKNSEEQKITEMVYNIFRILLYHAIKYEWGGWRVWVDTLSIAHSKVTYEAHKEYLAKMYEEYQRQEEENIKKGKKGNVSTISGLSSQTTGAKGGMEIREIEDLSQSQSPESETDYPVSTDTRDLLMSTKVSDDILGNSDRPGSGVHVEVHDLLVDIKAEKVEATEVKLDDMDLSPETLVGGENGALVEVESLLDNVYSAAVEKLQNNVHGSVGIIKKNEEKDNGPLITLADEKDELPNSSTSFLFDKIPKQEEKLLPELSSNHIIPNIQDTQVHLGVSDDLGLLAHMTGSVDLSCTSSIIEEKEFKIHTTADGMSSISERDLASSSKGLEYAEMTATTLETESSGSKIVPNIDAGSIISDTERSDDGKESGKEIRKIQTTGRSVAQQDRDLRVDLGFRGKPVTEEQRRQFSPGPRTTMFRIPEFKWSPMHQRLLTDLLFALETDVHVWRSHSTKSVMDFVNSNENIIFVHNTIHLISQMVDNIIIACGGILPLLSAATSPTTELENIEVTQGMSAETAVTFLSRLMAMVDVLVFASSLNFSEIEAEKNMSSGGLMRQCLRLGKSVKNNGACQIITYRLKGKKLATLFNMSESRIYINNIVPGNLSPIKDPDRLLQDVDINRLRAVVFRDVDDSKQAQFLALAVVYFISVLMVSKYRDILEPQRETARTGSQPGRSRLPAEEPDVGLDCRTPGSRSESKLESSIPHTDSGIGEEQVASILNGAELEAGTGPDAMSELLSTLSSEVKKSQESLTENPSELLKPAPSISSISQTKGINVKEILKSLVAAPVEIAECGPEPIPYPDPALKREAQAILPMQFHSFDRWVLNFFFFLKILFIYLTERETASERGNTSRGSGRGRSRLPAEDKNLPAVQTVAPMPEDSAENMSITAKLERALEKVAPLLREIFVDFAPFLSRTLLGSHGQELLIEGLVCMKSSTSVVELVMLLCSQEWQNSIQKNAGLAFIELINEGRLLCHAMKDHIVRVANEAEFILNRQRAEDVHKHAEFESQCAQYAADRREEEKMCDHLISAAKHRDHVTANQLKQKILNILTNKHGAWGAVSHSQLHDFWRLDYWEDDLRRRRRFVRNAFGSTHAEALLKAAVEYGTEEDVIKSKKAFRSQAIVNQNAETELMLEGDDDAVSLLQEKEIDNLAGPVVLSTPAQLIAPVVVAKGTLSITTTEIYFEVDEDDPAFKKIDTKVLAYTEGLHGKWMFSEIRAVFSRRYLLQNTALEVFMANRTSVMFNFPDQATVKKVVYSLPRVGVGTSYGLPQARRISLATPRQLYKSSNMTQRWQRREISNFEYLMFLNTIAGRTYNDLNQYPVFPWVLTNYESEELDLTLPGNFRDLSKPIGALNPKRAVFYAERYETWEDDQSPPYHYNTHYSTATSTLSWLVRIEPFTTFFLNANDGKFDHPDRTFSSVARSWRTSQRDTSDVKELIPEFYYLPEMFVNSNGYNLGVREDEVVVNDVGLPPWAKKPEDFVRINRMALESEFVSCQLHQWIDLIFGYKQRGPEAVRALNVFHYLTYEGSVNLDSITDPVLREAMEAQIQNFGQTPSQLLIEPHPPRSSAMHLSPLMFKDQMQQDVIMVLKFPSNSPVTHVAANTLPHLTIPAVVTVTCSRLFAVNRWHNTVAPGYSLDQAHHLPIEMDPLIANNSGVNKRQITDLVDQSIQINAHCFVVTADNRYILICGFWDKSFRVYSTETGKLTQIVFGHWDVVTCLARSESYIGGDCYIVSGSRDATLLLWYWSGRHHIIGDNPNSDYPAPRAVLTGHDHEVVCVSVCAELGLVISGAKEGPCLVHTITGDLLRALEGPENCLFPRLISVSSEGHCIIYYERGRFSNFSINGKLLAQMEINDSTRAILLSSDGQNLVTGGDNGVVEVWQACDFKQLYIYPGCDAGIRAMDLSHDQRTLITGMASGSIVAFNIDFNRWHYEHQNRY</sequence>
<keyword evidence="6" id="KW-0472">Membrane</keyword>
<dbReference type="FunFam" id="2.60.120.200:FF:000010">
    <property type="entry name" value="neurobeachin isoform X2"/>
    <property type="match status" value="1"/>
</dbReference>
<dbReference type="Pfam" id="PF06469">
    <property type="entry name" value="DUF1088"/>
    <property type="match status" value="1"/>
</dbReference>
<gene>
    <name evidence="13" type="primary">NBEA</name>
</gene>
<evidence type="ECO:0000256" key="8">
    <source>
        <dbReference type="ARBA" id="ARBA00073055"/>
    </source>
</evidence>
<dbReference type="Ensembl" id="ENSUMAT00000039328.1">
    <property type="protein sequence ID" value="ENSUMAP00000033246.1"/>
    <property type="gene ID" value="ENSUMAG00000023770.1"/>
</dbReference>
<organism evidence="13">
    <name type="scientific">Ursus maritimus</name>
    <name type="common">Polar bear</name>
    <name type="synonym">Thalarctos maritimus</name>
    <dbReference type="NCBI Taxonomy" id="29073"/>
    <lineage>
        <taxon>Eukaryota</taxon>
        <taxon>Metazoa</taxon>
        <taxon>Chordata</taxon>
        <taxon>Craniata</taxon>
        <taxon>Vertebrata</taxon>
        <taxon>Euteleostomi</taxon>
        <taxon>Mammalia</taxon>
        <taxon>Eutheria</taxon>
        <taxon>Laurasiatheria</taxon>
        <taxon>Carnivora</taxon>
        <taxon>Caniformia</taxon>
        <taxon>Ursidae</taxon>
        <taxon>Ursus</taxon>
    </lineage>
</organism>
<evidence type="ECO:0000256" key="4">
    <source>
        <dbReference type="ARBA" id="ARBA00022574"/>
    </source>
</evidence>
<dbReference type="SUPFAM" id="SSF49899">
    <property type="entry name" value="Concanavalin A-like lectins/glucanases"/>
    <property type="match status" value="1"/>
</dbReference>
<evidence type="ECO:0000256" key="10">
    <source>
        <dbReference type="SAM" id="MobiDB-lite"/>
    </source>
</evidence>
<feature type="region of interest" description="Disordered" evidence="10">
    <location>
        <begin position="930"/>
        <end position="954"/>
    </location>
</feature>